<gene>
    <name evidence="2" type="ORF">PAP_00910</name>
</gene>
<dbReference type="EMBL" id="CP006019">
    <property type="protein sequence ID" value="AIF68625.1"/>
    <property type="molecule type" value="Genomic_DNA"/>
</dbReference>
<proteinExistence type="predicted"/>
<dbReference type="AlphaFoldDB" id="A0A075LPN6"/>
<dbReference type="Gene3D" id="3.60.21.10">
    <property type="match status" value="1"/>
</dbReference>
<dbReference type="HOGENOM" id="CLU_495791_0_0_2"/>
<dbReference type="PANTHER" id="PTHR43143">
    <property type="entry name" value="METALLOPHOSPHOESTERASE, CALCINEURIN SUPERFAMILY"/>
    <property type="match status" value="1"/>
</dbReference>
<evidence type="ECO:0000313" key="2">
    <source>
        <dbReference type="EMBL" id="AIF68625.1"/>
    </source>
</evidence>
<dbReference type="Proteomes" id="UP000027981">
    <property type="component" value="Chromosome"/>
</dbReference>
<dbReference type="SUPFAM" id="SSF56300">
    <property type="entry name" value="Metallo-dependent phosphatases"/>
    <property type="match status" value="1"/>
</dbReference>
<evidence type="ECO:0000313" key="3">
    <source>
        <dbReference type="Proteomes" id="UP000027981"/>
    </source>
</evidence>
<reference evidence="2 3" key="2">
    <citation type="journal article" date="2015" name="Genome Announc.">
        <title>Complete Genome Sequence of Hyperthermophilic Piezophilic Archaeon Palaeococcus pacificus DY20341T, Isolated from Deep-Sea Hydrothermal Sediments.</title>
        <authorList>
            <person name="Zeng X."/>
            <person name="Jebbar M."/>
            <person name="Shao Z."/>
        </authorList>
    </citation>
    <scope>NUCLEOTIDE SEQUENCE [LARGE SCALE GENOMIC DNA]</scope>
    <source>
        <strain evidence="2 3">DY20341</strain>
    </source>
</reference>
<organism evidence="2 3">
    <name type="scientific">Palaeococcus pacificus DY20341</name>
    <dbReference type="NCBI Taxonomy" id="1343739"/>
    <lineage>
        <taxon>Archaea</taxon>
        <taxon>Methanobacteriati</taxon>
        <taxon>Methanobacteriota</taxon>
        <taxon>Thermococci</taxon>
        <taxon>Thermococcales</taxon>
        <taxon>Thermococcaceae</taxon>
        <taxon>Palaeococcus</taxon>
    </lineage>
</organism>
<accession>A0A075LPN6</accession>
<dbReference type="CDD" id="cd00838">
    <property type="entry name" value="MPP_superfamily"/>
    <property type="match status" value="1"/>
</dbReference>
<dbReference type="eggNOG" id="arCOG07855">
    <property type="taxonomic scope" value="Archaea"/>
</dbReference>
<dbReference type="InterPro" id="IPR051918">
    <property type="entry name" value="STPP_CPPED1"/>
</dbReference>
<dbReference type="InterPro" id="IPR029052">
    <property type="entry name" value="Metallo-depent_PP-like"/>
</dbReference>
<dbReference type="GO" id="GO:0016787">
    <property type="term" value="F:hydrolase activity"/>
    <property type="evidence" value="ECO:0007669"/>
    <property type="project" value="InterPro"/>
</dbReference>
<evidence type="ECO:0000259" key="1">
    <source>
        <dbReference type="Pfam" id="PF00149"/>
    </source>
</evidence>
<feature type="domain" description="Calcineurin-like phosphoesterase" evidence="1">
    <location>
        <begin position="284"/>
        <end position="461"/>
    </location>
</feature>
<name>A0A075LPN6_9EURY</name>
<dbReference type="InterPro" id="IPR004843">
    <property type="entry name" value="Calcineurin-like_PHP"/>
</dbReference>
<sequence>MTTTPTKTYAPIDFKKAKRGEIVGNWDELFDTGTIYVSADLVDLAKHYFPNAEIRPSHEFSGGVAILSPGEARALLRGKPMLITINSYFGYIAYKVGYKFIGEDIGMIIAYKEDGNDRLIFTGNGKAGIGAALKYAMDIKEGKKKVNPSFVTKKTDFEGVIVKEIGDNDWDGIPDEDEYWIVKDFAFDEPFIFNWRIVKGENVTVSGGFIRSVNGSTVYIRALSFDVKVNIETPKGETLTYVIENINPKIMELPEGAEAGDTWVKFTTNEEHFEIRAKDLENYTFLVFGDHRPGSGTKQPQVFFKIKDMMNNDEGVFFIDTGDLVFSGKVEEWGELMKIWDFNRPVFIAVGNHEYQGQGKNVYKKLFGPTDYSFALGNYYFIFMNNVERGYSLSSSQWSWLEGELQKANETGKMPIIIMHAPPVDPRPGESHAMKSTDGEKLMELMRKYNAFGFFGHIHMYWYGEKDGVEFVVAGGGGAPIYAKPDEGGFYHYVRVNVTSGIIIEPVKVE</sequence>
<dbReference type="KEGG" id="ppac:PAP_00910"/>
<dbReference type="PANTHER" id="PTHR43143:SF1">
    <property type="entry name" value="SERINE_THREONINE-PROTEIN PHOSPHATASE CPPED1"/>
    <property type="match status" value="1"/>
</dbReference>
<reference evidence="3" key="1">
    <citation type="submission" date="2013-06" db="EMBL/GenBank/DDBJ databases">
        <title>Complete Genome Sequence of Hyperthermophilic Palaeococcus pacificus DY20341T, Isolated from a Deep-Sea Hydrothermal Sediments.</title>
        <authorList>
            <person name="Zeng X."/>
            <person name="Shao Z."/>
        </authorList>
    </citation>
    <scope>NUCLEOTIDE SEQUENCE [LARGE SCALE GENOMIC DNA]</scope>
    <source>
        <strain evidence="3">DY20341</strain>
    </source>
</reference>
<protein>
    <recommendedName>
        <fullName evidence="1">Calcineurin-like phosphoesterase domain-containing protein</fullName>
    </recommendedName>
</protein>
<dbReference type="STRING" id="1343739.PAP_00910"/>
<keyword evidence="3" id="KW-1185">Reference proteome</keyword>
<dbReference type="Pfam" id="PF00149">
    <property type="entry name" value="Metallophos"/>
    <property type="match status" value="1"/>
</dbReference>